<dbReference type="RefSeq" id="WP_220748311.1">
    <property type="nucleotide sequence ID" value="NZ_BPFH01000002.1"/>
</dbReference>
<evidence type="ECO:0000256" key="1">
    <source>
        <dbReference type="ARBA" id="ARBA00001362"/>
    </source>
</evidence>
<keyword evidence="2 9" id="KW-0645">Protease</keyword>
<dbReference type="Gene3D" id="3.30.1380.10">
    <property type="match status" value="1"/>
</dbReference>
<protein>
    <recommendedName>
        <fullName evidence="9">D-alanyl-D-alanine dipeptidase</fullName>
        <shortName evidence="9">D-Ala-D-Ala dipeptidase</shortName>
        <ecNumber evidence="9">3.4.13.22</ecNumber>
    </recommendedName>
</protein>
<comment type="cofactor">
    <cofactor evidence="9">
        <name>Zn(2+)</name>
        <dbReference type="ChEBI" id="CHEBI:29105"/>
    </cofactor>
    <text evidence="9">Binds 1 zinc ion per subunit.</text>
</comment>
<reference evidence="10 11" key="1">
    <citation type="submission" date="2021-05" db="EMBL/GenBank/DDBJ databases">
        <title>Bacteria Genome sequencing.</title>
        <authorList>
            <person name="Takabe Y."/>
            <person name="Nakajima Y."/>
            <person name="Suzuki S."/>
            <person name="Shiozaki T."/>
        </authorList>
    </citation>
    <scope>NUCLEOTIDE SEQUENCE [LARGE SCALE GENOMIC DNA]</scope>
    <source>
        <strain evidence="10 11">AI_62</strain>
    </source>
</reference>
<evidence type="ECO:0000256" key="5">
    <source>
        <dbReference type="ARBA" id="ARBA00022833"/>
    </source>
</evidence>
<dbReference type="HAMAP" id="MF_01924">
    <property type="entry name" value="A_A_dipeptidase"/>
    <property type="match status" value="1"/>
</dbReference>
<accession>A0ABQ4NK95</accession>
<keyword evidence="6 9" id="KW-0224">Dipeptidase</keyword>
<evidence type="ECO:0000256" key="8">
    <source>
        <dbReference type="ARBA" id="ARBA00023316"/>
    </source>
</evidence>
<evidence type="ECO:0000256" key="2">
    <source>
        <dbReference type="ARBA" id="ARBA00022670"/>
    </source>
</evidence>
<evidence type="ECO:0000256" key="4">
    <source>
        <dbReference type="ARBA" id="ARBA00022801"/>
    </source>
</evidence>
<dbReference type="InterPro" id="IPR009045">
    <property type="entry name" value="Zn_M74/Hedgehog-like"/>
</dbReference>
<keyword evidence="3 9" id="KW-0479">Metal-binding</keyword>
<name>A0ABQ4NK95_9RHOB</name>
<evidence type="ECO:0000313" key="10">
    <source>
        <dbReference type="EMBL" id="GIT94811.1"/>
    </source>
</evidence>
<feature type="binding site" evidence="9">
    <location>
        <position position="168"/>
    </location>
    <ligand>
        <name>Zn(2+)</name>
        <dbReference type="ChEBI" id="CHEBI:29105"/>
        <note>catalytic</note>
    </ligand>
</feature>
<dbReference type="PANTHER" id="PTHR43126:SF2">
    <property type="entry name" value="D-ALANYL-D-ALANINE DIPEPTIDASE"/>
    <property type="match status" value="1"/>
</dbReference>
<feature type="site" description="Transition state stabilizer" evidence="9">
    <location>
        <position position="115"/>
    </location>
</feature>
<evidence type="ECO:0000256" key="6">
    <source>
        <dbReference type="ARBA" id="ARBA00022997"/>
    </source>
</evidence>
<keyword evidence="5 9" id="KW-0862">Zinc</keyword>
<sequence length="268" mass="29976">MTCDPLPLTEGPLAALRARPLAAEVARDGPRRLGYRDHPIDLDDSRGADPMADVRSHGIAGENAYFSPRTAPYHGRAEGAVPDLLLRQPLIAALSTVNGRLAPYDLELWVFDAWRPIAVQNHFHDHWMPRHLRDLHPTWTAERIATEVEKYWARGSAGPPDPLSPPPHATGAAVDLTIRYRHGAELFMGTIFDDVSEASNTDYFEEEPSGLAFSAREARANRRLLYWLMVEAGFVNNPTEWWHFSKGDQMWARLSGEKAAYYSVAPGV</sequence>
<proteinExistence type="inferred from homology"/>
<keyword evidence="4 9" id="KW-0378">Hydrolase</keyword>
<evidence type="ECO:0000313" key="11">
    <source>
        <dbReference type="Proteomes" id="UP000786693"/>
    </source>
</evidence>
<dbReference type="PANTHER" id="PTHR43126">
    <property type="entry name" value="D-ALANYL-D-ALANINE DIPEPTIDASE"/>
    <property type="match status" value="1"/>
</dbReference>
<comment type="catalytic activity">
    <reaction evidence="1 9">
        <text>D-alanyl-D-alanine + H2O = 2 D-alanine</text>
        <dbReference type="Rhea" id="RHEA:20661"/>
        <dbReference type="ChEBI" id="CHEBI:15377"/>
        <dbReference type="ChEBI" id="CHEBI:57416"/>
        <dbReference type="ChEBI" id="CHEBI:57822"/>
        <dbReference type="EC" id="3.4.13.22"/>
    </reaction>
</comment>
<dbReference type="EMBL" id="BPFH01000002">
    <property type="protein sequence ID" value="GIT94811.1"/>
    <property type="molecule type" value="Genomic_DNA"/>
</dbReference>
<dbReference type="Proteomes" id="UP000786693">
    <property type="component" value="Unassembled WGS sequence"/>
</dbReference>
<feature type="binding site" evidence="9">
    <location>
        <position position="243"/>
    </location>
    <ligand>
        <name>Zn(2+)</name>
        <dbReference type="ChEBI" id="CHEBI:29105"/>
        <note>catalytic</note>
    </ligand>
</feature>
<keyword evidence="11" id="KW-1185">Reference proteome</keyword>
<evidence type="ECO:0000256" key="9">
    <source>
        <dbReference type="HAMAP-Rule" id="MF_01924"/>
    </source>
</evidence>
<gene>
    <name evidence="9" type="primary">ddpX</name>
    <name evidence="10" type="ORF">JANAI62_14340</name>
</gene>
<keyword evidence="8" id="KW-0961">Cell wall biogenesis/degradation</keyword>
<dbReference type="InterPro" id="IPR000755">
    <property type="entry name" value="A_A_dipeptidase"/>
</dbReference>
<evidence type="ECO:0000256" key="7">
    <source>
        <dbReference type="ARBA" id="ARBA00023049"/>
    </source>
</evidence>
<feature type="active site" description="Proton donor/acceptor" evidence="9">
    <location>
        <position position="240"/>
    </location>
</feature>
<dbReference type="SUPFAM" id="SSF55166">
    <property type="entry name" value="Hedgehog/DD-peptidase"/>
    <property type="match status" value="1"/>
</dbReference>
<feature type="binding site" evidence="9">
    <location>
        <position position="175"/>
    </location>
    <ligand>
        <name>Zn(2+)</name>
        <dbReference type="ChEBI" id="CHEBI:29105"/>
        <note>catalytic</note>
    </ligand>
</feature>
<dbReference type="Pfam" id="PF01427">
    <property type="entry name" value="Peptidase_M15"/>
    <property type="match status" value="1"/>
</dbReference>
<keyword evidence="7 9" id="KW-0482">Metalloprotease</keyword>
<evidence type="ECO:0000256" key="3">
    <source>
        <dbReference type="ARBA" id="ARBA00022723"/>
    </source>
</evidence>
<comment type="similarity">
    <text evidence="9">Belongs to the peptidase M15D family.</text>
</comment>
<comment type="caution">
    <text evidence="10">The sequence shown here is derived from an EMBL/GenBank/DDBJ whole genome shotgun (WGS) entry which is preliminary data.</text>
</comment>
<comment type="function">
    <text evidence="9">Catalyzes hydrolysis of the D-alanyl-D-alanine dipeptide.</text>
</comment>
<organism evidence="10 11">
    <name type="scientific">Jannaschia pagri</name>
    <dbReference type="NCBI Taxonomy" id="2829797"/>
    <lineage>
        <taxon>Bacteria</taxon>
        <taxon>Pseudomonadati</taxon>
        <taxon>Pseudomonadota</taxon>
        <taxon>Alphaproteobacteria</taxon>
        <taxon>Rhodobacterales</taxon>
        <taxon>Roseobacteraceae</taxon>
        <taxon>Jannaschia</taxon>
    </lineage>
</organism>
<dbReference type="EC" id="3.4.13.22" evidence="9"/>